<evidence type="ECO:0000259" key="3">
    <source>
        <dbReference type="Pfam" id="PF16656"/>
    </source>
</evidence>
<dbReference type="PANTHER" id="PTHR22953:SF153">
    <property type="entry name" value="PURPLE ACID PHOSPHATASE"/>
    <property type="match status" value="1"/>
</dbReference>
<dbReference type="SUPFAM" id="SSF56300">
    <property type="entry name" value="Metallo-dependent phosphatases"/>
    <property type="match status" value="1"/>
</dbReference>
<reference evidence="4 5" key="1">
    <citation type="submission" date="2014-05" db="EMBL/GenBank/DDBJ databases">
        <title>Draft Genome Sequence of Kitasatospora cheerisanensis KCTC 2395.</title>
        <authorList>
            <person name="Nam D.H."/>
        </authorList>
    </citation>
    <scope>NUCLEOTIDE SEQUENCE [LARGE SCALE GENOMIC DNA]</scope>
    <source>
        <strain evidence="4 5">KCTC 2395</strain>
    </source>
</reference>
<sequence>MLAQTDAMTLVHRASGRRPSAADSLPRMDIPNMGVPAQLAARMNMAEQHEYLRSKLSRRTLLRSSAVTVGALAVGGALGSGTAFADPAAPKGSPTDAVTGSLVAPVGRHLQFGAEADTQMRVSWQVPAPVKKPFLRFGRHPWELSHKIEAEVRALHTPALTPTGTPVDQYYLHVELNHLQPGTTYYYGVGHDGFDPASQQAISTLQTFTTAPSRNGRHNRPFEPFTFTAFGDQGVSTHAAGNDHVILAQQPVFHLHAGDICYADPMGQGLDSDKVAFNALTWDAFLAQTETVAAKVPWMVSYGNHDMEAWYSHNGYGGDDARFTLPTNGPDPRKAPGVYSFTYGNVGVVSLDANDVSYEIPANLGITAGRQTEWLERKLRELRADEAIDFVVVFFHHCAFSTTHQHASDGGVRDAWVPLFEKYRVDLVINGHNHVYERTDAILGNKVSKAVPAGASIDPSKDGVVYVTAGAAGRSLYSFDAPDTYEGHENHQDEVVTYHFDKGSVKVAETVQWSRVRYTGYSFIKVDVTPAHRGATSTMKVTALAEDGTRIDHYSITRRAGRSEHGH</sequence>
<evidence type="ECO:0000256" key="1">
    <source>
        <dbReference type="ARBA" id="ARBA00022729"/>
    </source>
</evidence>
<dbReference type="InterPro" id="IPR029052">
    <property type="entry name" value="Metallo-depent_PP-like"/>
</dbReference>
<dbReference type="GO" id="GO:0046872">
    <property type="term" value="F:metal ion binding"/>
    <property type="evidence" value="ECO:0007669"/>
    <property type="project" value="InterPro"/>
</dbReference>
<dbReference type="HOGENOM" id="CLU_026766_0_0_11"/>
<dbReference type="InterPro" id="IPR039331">
    <property type="entry name" value="PAPs-like"/>
</dbReference>
<organism evidence="4 5">
    <name type="scientific">Kitasatospora cheerisanensis KCTC 2395</name>
    <dbReference type="NCBI Taxonomy" id="1348663"/>
    <lineage>
        <taxon>Bacteria</taxon>
        <taxon>Bacillati</taxon>
        <taxon>Actinomycetota</taxon>
        <taxon>Actinomycetes</taxon>
        <taxon>Kitasatosporales</taxon>
        <taxon>Streptomycetaceae</taxon>
        <taxon>Kitasatospora</taxon>
    </lineage>
</organism>
<dbReference type="PATRIC" id="fig|1348663.4.peg.1893"/>
<dbReference type="SUPFAM" id="SSF49363">
    <property type="entry name" value="Purple acid phosphatase, N-terminal domain"/>
    <property type="match status" value="1"/>
</dbReference>
<dbReference type="PANTHER" id="PTHR22953">
    <property type="entry name" value="ACID PHOSPHATASE RELATED"/>
    <property type="match status" value="1"/>
</dbReference>
<gene>
    <name evidence="4" type="ORF">KCH_19630</name>
</gene>
<dbReference type="InterPro" id="IPR004843">
    <property type="entry name" value="Calcineurin-like_PHP"/>
</dbReference>
<evidence type="ECO:0000313" key="4">
    <source>
        <dbReference type="EMBL" id="KDN86146.1"/>
    </source>
</evidence>
<dbReference type="InterPro" id="IPR015914">
    <property type="entry name" value="PAPs_N"/>
</dbReference>
<dbReference type="PROSITE" id="PS51318">
    <property type="entry name" value="TAT"/>
    <property type="match status" value="1"/>
</dbReference>
<keyword evidence="5" id="KW-1185">Reference proteome</keyword>
<dbReference type="eggNOG" id="COG1409">
    <property type="taxonomic scope" value="Bacteria"/>
</dbReference>
<evidence type="ECO:0000259" key="2">
    <source>
        <dbReference type="Pfam" id="PF00149"/>
    </source>
</evidence>
<protein>
    <submittedName>
        <fullName evidence="4">Phosphoesterase</fullName>
    </submittedName>
</protein>
<dbReference type="Pfam" id="PF16656">
    <property type="entry name" value="Pur_ac_phosph_N"/>
    <property type="match status" value="1"/>
</dbReference>
<keyword evidence="1" id="KW-0732">Signal</keyword>
<dbReference type="AlphaFoldDB" id="A0A066Z754"/>
<accession>A0A066Z754</accession>
<name>A0A066Z754_9ACTN</name>
<feature type="domain" description="Purple acid phosphatase N-terminal" evidence="3">
    <location>
        <begin position="105"/>
        <end position="210"/>
    </location>
</feature>
<dbReference type="InterPro" id="IPR008963">
    <property type="entry name" value="Purple_acid_Pase-like_N"/>
</dbReference>
<dbReference type="Pfam" id="PF00149">
    <property type="entry name" value="Metallophos"/>
    <property type="match status" value="1"/>
</dbReference>
<proteinExistence type="predicted"/>
<dbReference type="Gene3D" id="3.60.21.10">
    <property type="match status" value="1"/>
</dbReference>
<dbReference type="Gene3D" id="2.60.40.380">
    <property type="entry name" value="Purple acid phosphatase-like, N-terminal"/>
    <property type="match status" value="1"/>
</dbReference>
<feature type="domain" description="Calcineurin-like phosphoesterase" evidence="2">
    <location>
        <begin position="248"/>
        <end position="436"/>
    </location>
</feature>
<evidence type="ECO:0000313" key="5">
    <source>
        <dbReference type="Proteomes" id="UP000027178"/>
    </source>
</evidence>
<dbReference type="InterPro" id="IPR006311">
    <property type="entry name" value="TAT_signal"/>
</dbReference>
<dbReference type="GO" id="GO:0003993">
    <property type="term" value="F:acid phosphatase activity"/>
    <property type="evidence" value="ECO:0007669"/>
    <property type="project" value="InterPro"/>
</dbReference>
<dbReference type="EMBL" id="JNBY01000073">
    <property type="protein sequence ID" value="KDN86146.1"/>
    <property type="molecule type" value="Genomic_DNA"/>
</dbReference>
<comment type="caution">
    <text evidence="4">The sequence shown here is derived from an EMBL/GenBank/DDBJ whole genome shotgun (WGS) entry which is preliminary data.</text>
</comment>
<dbReference type="Proteomes" id="UP000027178">
    <property type="component" value="Unassembled WGS sequence"/>
</dbReference>